<organism evidence="9 10">
    <name type="scientific">Falsiruegeria litorea R37</name>
    <dbReference type="NCBI Taxonomy" id="1200284"/>
    <lineage>
        <taxon>Bacteria</taxon>
        <taxon>Pseudomonadati</taxon>
        <taxon>Pseudomonadota</taxon>
        <taxon>Alphaproteobacteria</taxon>
        <taxon>Rhodobacterales</taxon>
        <taxon>Roseobacteraceae</taxon>
        <taxon>Falsiruegeria</taxon>
    </lineage>
</organism>
<dbReference type="PANTHER" id="PTHR10742:SF410">
    <property type="entry name" value="LYSINE-SPECIFIC HISTONE DEMETHYLASE 2"/>
    <property type="match status" value="1"/>
</dbReference>
<feature type="chain" id="PRO_5012599407" description="Tryptophan 2-monooxygenase" evidence="7">
    <location>
        <begin position="26"/>
        <end position="406"/>
    </location>
</feature>
<sequence>MKRRAFLAQLCATATAGFTPLPAMATQGRSANGYIRTNWSRDPYSLGSYSFFAKGSRRRHSGDLAEPVGERIFFAGEAAHPEYNGTVHAALESGQFAGKAAARIGHKRIAIIGAGISGLAAARYLSEAGADVVVLEARNRTGGRIWTDRRLGLPLDLGASWLHGTDGNPLTRLTRSQGMPHRTTDESYVLRGQGGRLMRDADAPDWLDEVTEVQHDAGASLNQMNLLAYATDNDYDGEEWIFPKGYDAILRAFDRGLDIRLNTDIRKIETTPTKVRLRDAQGQETGVDAVIVTVPLGVLKTDHIRFVPALPKQKRAAIERLGMGLLDKVYLRYDTVFWDADATWILTPENGLPPGQFNQWLNLAPYIDEPVLVAFNGAGPARDLARTSDKKILRLAQQTLNRAYPV</sequence>
<evidence type="ECO:0000256" key="4">
    <source>
        <dbReference type="ARBA" id="ARBA00017871"/>
    </source>
</evidence>
<dbReference type="InterPro" id="IPR050281">
    <property type="entry name" value="Flavin_monoamine_oxidase"/>
</dbReference>
<keyword evidence="5" id="KW-0073">Auxin biosynthesis</keyword>
<protein>
    <recommendedName>
        <fullName evidence="4">Tryptophan 2-monooxygenase</fullName>
        <ecNumber evidence="3">1.13.12.3</ecNumber>
    </recommendedName>
</protein>
<dbReference type="Gene3D" id="3.50.50.60">
    <property type="entry name" value="FAD/NAD(P)-binding domain"/>
    <property type="match status" value="3"/>
</dbReference>
<evidence type="ECO:0000259" key="8">
    <source>
        <dbReference type="Pfam" id="PF01593"/>
    </source>
</evidence>
<dbReference type="Gene3D" id="3.90.660.10">
    <property type="match status" value="2"/>
</dbReference>
<feature type="domain" description="Amine oxidase" evidence="8">
    <location>
        <begin position="116"/>
        <end position="200"/>
    </location>
</feature>
<accession>A0A1Y5T7E5</accession>
<dbReference type="SUPFAM" id="SSF54373">
    <property type="entry name" value="FAD-linked reductases, C-terminal domain"/>
    <property type="match status" value="1"/>
</dbReference>
<evidence type="ECO:0000256" key="2">
    <source>
        <dbReference type="ARBA" id="ARBA00005833"/>
    </source>
</evidence>
<dbReference type="AlphaFoldDB" id="A0A1Y5T7E5"/>
<evidence type="ECO:0000313" key="9">
    <source>
        <dbReference type="EMBL" id="SLN57521.1"/>
    </source>
</evidence>
<keyword evidence="10" id="KW-1185">Reference proteome</keyword>
<dbReference type="EC" id="1.13.12.3" evidence="3"/>
<keyword evidence="9" id="KW-0560">Oxidoreductase</keyword>
<evidence type="ECO:0000256" key="3">
    <source>
        <dbReference type="ARBA" id="ARBA00012535"/>
    </source>
</evidence>
<evidence type="ECO:0000313" key="10">
    <source>
        <dbReference type="Proteomes" id="UP000193077"/>
    </source>
</evidence>
<proteinExistence type="inferred from homology"/>
<feature type="domain" description="Amine oxidase" evidence="8">
    <location>
        <begin position="33"/>
        <end position="97"/>
    </location>
</feature>
<keyword evidence="7" id="KW-0732">Signal</keyword>
<dbReference type="InterPro" id="IPR036188">
    <property type="entry name" value="FAD/NAD-bd_sf"/>
</dbReference>
<gene>
    <name evidence="9" type="primary">pao_2</name>
    <name evidence="9" type="ORF">TRL7639_03134</name>
</gene>
<dbReference type="OrthoDB" id="9790035at2"/>
<feature type="signal peptide" evidence="7">
    <location>
        <begin position="1"/>
        <end position="25"/>
    </location>
</feature>
<dbReference type="PANTHER" id="PTHR10742">
    <property type="entry name" value="FLAVIN MONOAMINE OXIDASE"/>
    <property type="match status" value="1"/>
</dbReference>
<feature type="domain" description="Amine oxidase" evidence="8">
    <location>
        <begin position="225"/>
        <end position="405"/>
    </location>
</feature>
<name>A0A1Y5T7E5_9RHOB</name>
<comment type="pathway">
    <text evidence="1">Plant hormone metabolism; auxin biosynthesis.</text>
</comment>
<evidence type="ECO:0000256" key="5">
    <source>
        <dbReference type="ARBA" id="ARBA00023070"/>
    </source>
</evidence>
<comment type="similarity">
    <text evidence="2">Belongs to the tryptophan 2-monooxygenase family.</text>
</comment>
<evidence type="ECO:0000256" key="7">
    <source>
        <dbReference type="SAM" id="SignalP"/>
    </source>
</evidence>
<dbReference type="InterPro" id="IPR002937">
    <property type="entry name" value="Amino_oxidase"/>
</dbReference>
<evidence type="ECO:0000256" key="6">
    <source>
        <dbReference type="ARBA" id="ARBA00047321"/>
    </source>
</evidence>
<reference evidence="9 10" key="1">
    <citation type="submission" date="2017-03" db="EMBL/GenBank/DDBJ databases">
        <authorList>
            <person name="Afonso C.L."/>
            <person name="Miller P.J."/>
            <person name="Scott M.A."/>
            <person name="Spackman E."/>
            <person name="Goraichik I."/>
            <person name="Dimitrov K.M."/>
            <person name="Suarez D.L."/>
            <person name="Swayne D.E."/>
        </authorList>
    </citation>
    <scope>NUCLEOTIDE SEQUENCE [LARGE SCALE GENOMIC DNA]</scope>
    <source>
        <strain evidence="9 10">CECT 7639</strain>
    </source>
</reference>
<dbReference type="GO" id="GO:0009851">
    <property type="term" value="P:auxin biosynthetic process"/>
    <property type="evidence" value="ECO:0007669"/>
    <property type="project" value="UniProtKB-KW"/>
</dbReference>
<dbReference type="GO" id="GO:0050361">
    <property type="term" value="F:tryptophan 2-monooxygenase activity"/>
    <property type="evidence" value="ECO:0007669"/>
    <property type="project" value="UniProtKB-EC"/>
</dbReference>
<dbReference type="EMBL" id="FWFO01000002">
    <property type="protein sequence ID" value="SLN57521.1"/>
    <property type="molecule type" value="Genomic_DNA"/>
</dbReference>
<evidence type="ECO:0000256" key="1">
    <source>
        <dbReference type="ARBA" id="ARBA00004814"/>
    </source>
</evidence>
<dbReference type="Pfam" id="PF01593">
    <property type="entry name" value="Amino_oxidase"/>
    <property type="match status" value="3"/>
</dbReference>
<dbReference type="SUPFAM" id="SSF51905">
    <property type="entry name" value="FAD/NAD(P)-binding domain"/>
    <property type="match status" value="2"/>
</dbReference>
<dbReference type="RefSeq" id="WP_085796771.1">
    <property type="nucleotide sequence ID" value="NZ_FWFO01000002.1"/>
</dbReference>
<comment type="catalytic activity">
    <reaction evidence="6">
        <text>L-tryptophan + O2 = indole-3-acetamide + CO2 + H2O</text>
        <dbReference type="Rhea" id="RHEA:16165"/>
        <dbReference type="ChEBI" id="CHEBI:15377"/>
        <dbReference type="ChEBI" id="CHEBI:15379"/>
        <dbReference type="ChEBI" id="CHEBI:16031"/>
        <dbReference type="ChEBI" id="CHEBI:16526"/>
        <dbReference type="ChEBI" id="CHEBI:57912"/>
        <dbReference type="EC" id="1.13.12.3"/>
    </reaction>
</comment>
<dbReference type="Proteomes" id="UP000193077">
    <property type="component" value="Unassembled WGS sequence"/>
</dbReference>